<reference evidence="3 4" key="1">
    <citation type="submission" date="2008-05" db="EMBL/GenBank/DDBJ databases">
        <title>Complete sequence of chromosome of Geobacter lovleyi SZ.</title>
        <authorList>
            <consortium name="US DOE Joint Genome Institute"/>
            <person name="Lucas S."/>
            <person name="Copeland A."/>
            <person name="Lapidus A."/>
            <person name="Glavina del Rio T."/>
            <person name="Dalin E."/>
            <person name="Tice H."/>
            <person name="Bruce D."/>
            <person name="Goodwin L."/>
            <person name="Pitluck S."/>
            <person name="Chertkov O."/>
            <person name="Meincke L."/>
            <person name="Brettin T."/>
            <person name="Detter J.C."/>
            <person name="Han C."/>
            <person name="Tapia R."/>
            <person name="Kuske C.R."/>
            <person name="Schmutz J."/>
            <person name="Larimer F."/>
            <person name="Land M."/>
            <person name="Hauser L."/>
            <person name="Kyrpides N."/>
            <person name="Mikhailova N."/>
            <person name="Sung Y."/>
            <person name="Fletcher K.E."/>
            <person name="Ritalahti K.M."/>
            <person name="Loeffler F.E."/>
            <person name="Richardson P."/>
        </authorList>
    </citation>
    <scope>NUCLEOTIDE SEQUENCE [LARGE SCALE GENOMIC DNA]</scope>
    <source>
        <strain evidence="4">ATCC BAA-1151 / DSM 17278 / SZ</strain>
    </source>
</reference>
<proteinExistence type="predicted"/>
<dbReference type="GO" id="GO:0016758">
    <property type="term" value="F:hexosyltransferase activity"/>
    <property type="evidence" value="ECO:0007669"/>
    <property type="project" value="UniProtKB-ARBA"/>
</dbReference>
<sequence>MRVASADRARIMLIHPEGNISNNPNLWGMVDILCNNGYLVDIYSPGEPGIPASTPHSLATFISIPRQGRTGYPADFFFLLPPGCIENSGTLQNYITKELPLYTLIIGVDLGIVEAALVAAQQGVPHALISYELYFADVVSSWQKQMEIEASRNLLFAIAQDDLRAADLSLENGIPLERIVKIPVAGRGVKHISRNYRIHHHFSLPQKQKILLYMGEITAIWTGIHELLRSLHTWPDDWSLLIHHRYGCYPSDVFDVVASFPHNRLLVSPFGPLEFSELGELIQACDAGCAFYTPYYHKDHPIDGKNLEHIGLASGKIATYLQYGLPIVVNEIGEMSRHVRQFGLGWVVGSVTDTGRVLANLSRSDLEQSGLNAEQFFANHLNLDKTITPLLSLVSELHNPAISSMQKSFAMQQEVKPVVSVIVTTYASEAFMRECLEDLVAQTIFEQIEVVVVDAASPENERIIIEEFQGKHRNIKYIRTSERIGIYAAWNVAIKAAQGSYLLSFSTNDRLAPTACELLKKALDENPEVMLVYGDTWLTLYPHQTFARHDRCGQFAWPPYSFEHHIENCCVGPHPMWRRQVHDYVGYFNEKYLAIGDQEMWLRIAERFQLLHIPIITGLYWYTPEGISNKRHIADPEIAEIFESYQQRYQQRLERIARYMARRDSTTAQ</sequence>
<dbReference type="CAZy" id="GT2">
    <property type="family name" value="Glycosyltransferase Family 2"/>
</dbReference>
<feature type="domain" description="Glucosyltransferase 3-like C-terminal" evidence="2">
    <location>
        <begin position="314"/>
        <end position="376"/>
    </location>
</feature>
<dbReference type="PANTHER" id="PTHR22916">
    <property type="entry name" value="GLYCOSYLTRANSFERASE"/>
    <property type="match status" value="1"/>
</dbReference>
<dbReference type="SUPFAM" id="SSF53756">
    <property type="entry name" value="UDP-Glycosyltransferase/glycogen phosphorylase"/>
    <property type="match status" value="1"/>
</dbReference>
<name>B3EBP3_TRIL1</name>
<accession>B3EBP3</accession>
<dbReference type="eggNOG" id="COG1216">
    <property type="taxonomic scope" value="Bacteria"/>
</dbReference>
<gene>
    <name evidence="3" type="ordered locus">Glov_3376</name>
</gene>
<evidence type="ECO:0000313" key="3">
    <source>
        <dbReference type="EMBL" id="ACD97082.1"/>
    </source>
</evidence>
<organism evidence="3 4">
    <name type="scientific">Trichlorobacter lovleyi (strain ATCC BAA-1151 / DSM 17278 / SZ)</name>
    <name type="common">Geobacter lovleyi</name>
    <dbReference type="NCBI Taxonomy" id="398767"/>
    <lineage>
        <taxon>Bacteria</taxon>
        <taxon>Pseudomonadati</taxon>
        <taxon>Thermodesulfobacteriota</taxon>
        <taxon>Desulfuromonadia</taxon>
        <taxon>Geobacterales</taxon>
        <taxon>Geobacteraceae</taxon>
        <taxon>Trichlorobacter</taxon>
    </lineage>
</organism>
<protein>
    <submittedName>
        <fullName evidence="3">Glycosyl transferase family 2</fullName>
    </submittedName>
</protein>
<dbReference type="OrthoDB" id="9771846at2"/>
<dbReference type="RefSeq" id="WP_012471406.1">
    <property type="nucleotide sequence ID" value="NC_010814.1"/>
</dbReference>
<keyword evidence="3" id="KW-0808">Transferase</keyword>
<dbReference type="Gene3D" id="3.90.550.10">
    <property type="entry name" value="Spore Coat Polysaccharide Biosynthesis Protein SpsA, Chain A"/>
    <property type="match status" value="1"/>
</dbReference>
<dbReference type="AlphaFoldDB" id="B3EBP3"/>
<dbReference type="Gene3D" id="3.40.50.2000">
    <property type="entry name" value="Glycogen Phosphorylase B"/>
    <property type="match status" value="1"/>
</dbReference>
<evidence type="ECO:0000259" key="1">
    <source>
        <dbReference type="Pfam" id="PF00535"/>
    </source>
</evidence>
<dbReference type="SUPFAM" id="SSF53448">
    <property type="entry name" value="Nucleotide-diphospho-sugar transferases"/>
    <property type="match status" value="1"/>
</dbReference>
<dbReference type="KEGG" id="glo:Glov_3376"/>
<feature type="domain" description="Glycosyltransferase 2-like" evidence="1">
    <location>
        <begin position="420"/>
        <end position="531"/>
    </location>
</feature>
<keyword evidence="4" id="KW-1185">Reference proteome</keyword>
<dbReference type="HOGENOM" id="CLU_410372_0_0_7"/>
<dbReference type="InterPro" id="IPR001173">
    <property type="entry name" value="Glyco_trans_2-like"/>
</dbReference>
<evidence type="ECO:0000259" key="2">
    <source>
        <dbReference type="Pfam" id="PF26337"/>
    </source>
</evidence>
<dbReference type="EMBL" id="CP001089">
    <property type="protein sequence ID" value="ACD97082.1"/>
    <property type="molecule type" value="Genomic_DNA"/>
</dbReference>
<dbReference type="InterPro" id="IPR058592">
    <property type="entry name" value="Gtf3_C"/>
</dbReference>
<dbReference type="Pfam" id="PF00535">
    <property type="entry name" value="Glycos_transf_2"/>
    <property type="match status" value="1"/>
</dbReference>
<dbReference type="eggNOG" id="COG0438">
    <property type="taxonomic scope" value="Bacteria"/>
</dbReference>
<dbReference type="Pfam" id="PF26337">
    <property type="entry name" value="Gtf3_C"/>
    <property type="match status" value="1"/>
</dbReference>
<dbReference type="Proteomes" id="UP000002420">
    <property type="component" value="Chromosome"/>
</dbReference>
<dbReference type="STRING" id="398767.Glov_3376"/>
<dbReference type="InterPro" id="IPR029044">
    <property type="entry name" value="Nucleotide-diphossugar_trans"/>
</dbReference>
<dbReference type="PANTHER" id="PTHR22916:SF3">
    <property type="entry name" value="UDP-GLCNAC:BETAGAL BETA-1,3-N-ACETYLGLUCOSAMINYLTRANSFERASE-LIKE PROTEIN 1"/>
    <property type="match status" value="1"/>
</dbReference>
<evidence type="ECO:0000313" key="4">
    <source>
        <dbReference type="Proteomes" id="UP000002420"/>
    </source>
</evidence>